<comment type="caution">
    <text evidence="7">The sequence shown here is derived from an EMBL/GenBank/DDBJ whole genome shotgun (WGS) entry which is preliminary data.</text>
</comment>
<dbReference type="EMBL" id="JACSOD020000488">
    <property type="protein sequence ID" value="MBM6499711.1"/>
    <property type="molecule type" value="Genomic_DNA"/>
</dbReference>
<keyword evidence="1 4" id="KW-0349">Heme</keyword>
<dbReference type="Gene3D" id="1.10.760.10">
    <property type="entry name" value="Cytochrome c-like domain"/>
    <property type="match status" value="1"/>
</dbReference>
<dbReference type="InterPro" id="IPR009056">
    <property type="entry name" value="Cyt_c-like_dom"/>
</dbReference>
<keyword evidence="8" id="KW-1185">Reference proteome</keyword>
<organism evidence="7 8">
    <name type="scientific">Flavobacterium macrobrachii</name>
    <dbReference type="NCBI Taxonomy" id="591204"/>
    <lineage>
        <taxon>Bacteria</taxon>
        <taxon>Pseudomonadati</taxon>
        <taxon>Bacteroidota</taxon>
        <taxon>Flavobacteriia</taxon>
        <taxon>Flavobacteriales</taxon>
        <taxon>Flavobacteriaceae</taxon>
        <taxon>Flavobacterium</taxon>
    </lineage>
</organism>
<dbReference type="PANTHER" id="PTHR40394:SF2">
    <property type="entry name" value="QUINOL:CYTOCHROME C OXIDOREDUCTASE MEMBRANE PROTEIN"/>
    <property type="match status" value="1"/>
</dbReference>
<feature type="signal peptide" evidence="5">
    <location>
        <begin position="1"/>
        <end position="21"/>
    </location>
</feature>
<feature type="chain" id="PRO_5046345806" evidence="5">
    <location>
        <begin position="22"/>
        <end position="186"/>
    </location>
</feature>
<name>A0ABS2CXR3_9FLAO</name>
<evidence type="ECO:0000256" key="4">
    <source>
        <dbReference type="PROSITE-ProRule" id="PRU00433"/>
    </source>
</evidence>
<feature type="domain" description="Cytochrome c" evidence="6">
    <location>
        <begin position="100"/>
        <end position="183"/>
    </location>
</feature>
<proteinExistence type="predicted"/>
<dbReference type="Pfam" id="PF13442">
    <property type="entry name" value="Cytochrome_CBB3"/>
    <property type="match status" value="1"/>
</dbReference>
<evidence type="ECO:0000256" key="1">
    <source>
        <dbReference type="ARBA" id="ARBA00022617"/>
    </source>
</evidence>
<dbReference type="SUPFAM" id="SSF46626">
    <property type="entry name" value="Cytochrome c"/>
    <property type="match status" value="1"/>
</dbReference>
<sequence>MKKLLKVVFIFGLLVSLSSCKDDKKPNYQYMPNMYESVAYETYSESDAFNSPTGLKGKEGQLPVDGTIKRGFQPYEYPNTTEGYEAAKASLKSPLDPATVDMKKAQELYDIYCAICHGNAGDGKGKLVTNEKFLGVPSYKDRVITEGSIFHVITYGLNSMGSHANQLNQEERWLVTAYVQKLKSEL</sequence>
<dbReference type="InterPro" id="IPR036909">
    <property type="entry name" value="Cyt_c-like_dom_sf"/>
</dbReference>
<evidence type="ECO:0000313" key="7">
    <source>
        <dbReference type="EMBL" id="MBM6499711.1"/>
    </source>
</evidence>
<accession>A0ABS2CXR3</accession>
<evidence type="ECO:0000256" key="5">
    <source>
        <dbReference type="SAM" id="SignalP"/>
    </source>
</evidence>
<dbReference type="PANTHER" id="PTHR40394">
    <property type="entry name" value="LIPOPROTEIN-RELATED"/>
    <property type="match status" value="1"/>
</dbReference>
<evidence type="ECO:0000256" key="2">
    <source>
        <dbReference type="ARBA" id="ARBA00022723"/>
    </source>
</evidence>
<evidence type="ECO:0000256" key="3">
    <source>
        <dbReference type="ARBA" id="ARBA00023004"/>
    </source>
</evidence>
<keyword evidence="5" id="KW-0732">Signal</keyword>
<evidence type="ECO:0000313" key="8">
    <source>
        <dbReference type="Proteomes" id="UP000759529"/>
    </source>
</evidence>
<dbReference type="Proteomes" id="UP000759529">
    <property type="component" value="Unassembled WGS sequence"/>
</dbReference>
<evidence type="ECO:0000259" key="6">
    <source>
        <dbReference type="PROSITE" id="PS51007"/>
    </source>
</evidence>
<dbReference type="RefSeq" id="WP_187657210.1">
    <property type="nucleotide sequence ID" value="NZ_JACSOD020000488.1"/>
</dbReference>
<keyword evidence="3 4" id="KW-0408">Iron</keyword>
<gene>
    <name evidence="7" type="ORF">H9X54_010440</name>
</gene>
<protein>
    <submittedName>
        <fullName evidence="7">Cytochrome c</fullName>
    </submittedName>
</protein>
<keyword evidence="2 4" id="KW-0479">Metal-binding</keyword>
<dbReference type="PROSITE" id="PS51257">
    <property type="entry name" value="PROKAR_LIPOPROTEIN"/>
    <property type="match status" value="1"/>
</dbReference>
<dbReference type="PROSITE" id="PS51007">
    <property type="entry name" value="CYTC"/>
    <property type="match status" value="1"/>
</dbReference>
<reference evidence="7 8" key="1">
    <citation type="submission" date="2021-02" db="EMBL/GenBank/DDBJ databases">
        <authorList>
            <person name="Jung H.S."/>
            <person name="Chun B.H."/>
            <person name="Jeon C.O."/>
        </authorList>
    </citation>
    <scope>NUCLEOTIDE SEQUENCE [LARGE SCALE GENOMIC DNA]</scope>
    <source>
        <strain evidence="7 8">LMG 25203</strain>
    </source>
</reference>